<name>A0A3N7GIU9_POPTR</name>
<dbReference type="Proteomes" id="UP000006729">
    <property type="component" value="Chromosome 11"/>
</dbReference>
<gene>
    <name evidence="1" type="ORF">POPTR_011G035125</name>
</gene>
<proteinExistence type="predicted"/>
<organism evidence="1 2">
    <name type="scientific">Populus trichocarpa</name>
    <name type="common">Western balsam poplar</name>
    <name type="synonym">Populus balsamifera subsp. trichocarpa</name>
    <dbReference type="NCBI Taxonomy" id="3694"/>
    <lineage>
        <taxon>Eukaryota</taxon>
        <taxon>Viridiplantae</taxon>
        <taxon>Streptophyta</taxon>
        <taxon>Embryophyta</taxon>
        <taxon>Tracheophyta</taxon>
        <taxon>Spermatophyta</taxon>
        <taxon>Magnoliopsida</taxon>
        <taxon>eudicotyledons</taxon>
        <taxon>Gunneridae</taxon>
        <taxon>Pentapetalae</taxon>
        <taxon>rosids</taxon>
        <taxon>fabids</taxon>
        <taxon>Malpighiales</taxon>
        <taxon>Salicaceae</taxon>
        <taxon>Saliceae</taxon>
        <taxon>Populus</taxon>
    </lineage>
</organism>
<evidence type="ECO:0000313" key="2">
    <source>
        <dbReference type="Proteomes" id="UP000006729"/>
    </source>
</evidence>
<keyword evidence="2" id="KW-1185">Reference proteome</keyword>
<evidence type="ECO:0000313" key="1">
    <source>
        <dbReference type="EMBL" id="RQO97431.1"/>
    </source>
</evidence>
<dbReference type="AlphaFoldDB" id="A0A3N7GIU9"/>
<protein>
    <submittedName>
        <fullName evidence="1">Uncharacterized protein</fullName>
    </submittedName>
</protein>
<sequence>MYNIFVFITNLMELHISNYSDSTASATGNFSNCHLI</sequence>
<reference evidence="1 2" key="1">
    <citation type="journal article" date="2006" name="Science">
        <title>The genome of black cottonwood, Populus trichocarpa (Torr. &amp; Gray).</title>
        <authorList>
            <person name="Tuskan G.A."/>
            <person name="Difazio S."/>
            <person name="Jansson S."/>
            <person name="Bohlmann J."/>
            <person name="Grigoriev I."/>
            <person name="Hellsten U."/>
            <person name="Putnam N."/>
            <person name="Ralph S."/>
            <person name="Rombauts S."/>
            <person name="Salamov A."/>
            <person name="Schein J."/>
            <person name="Sterck L."/>
            <person name="Aerts A."/>
            <person name="Bhalerao R.R."/>
            <person name="Bhalerao R.P."/>
            <person name="Blaudez D."/>
            <person name="Boerjan W."/>
            <person name="Brun A."/>
            <person name="Brunner A."/>
            <person name="Busov V."/>
            <person name="Campbell M."/>
            <person name="Carlson J."/>
            <person name="Chalot M."/>
            <person name="Chapman J."/>
            <person name="Chen G.L."/>
            <person name="Cooper D."/>
            <person name="Coutinho P.M."/>
            <person name="Couturier J."/>
            <person name="Covert S."/>
            <person name="Cronk Q."/>
            <person name="Cunningham R."/>
            <person name="Davis J."/>
            <person name="Degroeve S."/>
            <person name="Dejardin A."/>
            <person name="Depamphilis C."/>
            <person name="Detter J."/>
            <person name="Dirks B."/>
            <person name="Dubchak I."/>
            <person name="Duplessis S."/>
            <person name="Ehlting J."/>
            <person name="Ellis B."/>
            <person name="Gendler K."/>
            <person name="Goodstein D."/>
            <person name="Gribskov M."/>
            <person name="Grimwood J."/>
            <person name="Groover A."/>
            <person name="Gunter L."/>
            <person name="Hamberger B."/>
            <person name="Heinze B."/>
            <person name="Helariutta Y."/>
            <person name="Henrissat B."/>
            <person name="Holligan D."/>
            <person name="Holt R."/>
            <person name="Huang W."/>
            <person name="Islam-Faridi N."/>
            <person name="Jones S."/>
            <person name="Jones-Rhoades M."/>
            <person name="Jorgensen R."/>
            <person name="Joshi C."/>
            <person name="Kangasjarvi J."/>
            <person name="Karlsson J."/>
            <person name="Kelleher C."/>
            <person name="Kirkpatrick R."/>
            <person name="Kirst M."/>
            <person name="Kohler A."/>
            <person name="Kalluri U."/>
            <person name="Larimer F."/>
            <person name="Leebens-Mack J."/>
            <person name="Leple J.C."/>
            <person name="Locascio P."/>
            <person name="Lou Y."/>
            <person name="Lucas S."/>
            <person name="Martin F."/>
            <person name="Montanini B."/>
            <person name="Napoli C."/>
            <person name="Nelson D.R."/>
            <person name="Nelson C."/>
            <person name="Nieminen K."/>
            <person name="Nilsson O."/>
            <person name="Pereda V."/>
            <person name="Peter G."/>
            <person name="Philippe R."/>
            <person name="Pilate G."/>
            <person name="Poliakov A."/>
            <person name="Razumovskaya J."/>
            <person name="Richardson P."/>
            <person name="Rinaldi C."/>
            <person name="Ritland K."/>
            <person name="Rouze P."/>
            <person name="Ryaboy D."/>
            <person name="Schmutz J."/>
            <person name="Schrader J."/>
            <person name="Segerman B."/>
            <person name="Shin H."/>
            <person name="Siddiqui A."/>
            <person name="Sterky F."/>
            <person name="Terry A."/>
            <person name="Tsai C.J."/>
            <person name="Uberbacher E."/>
            <person name="Unneberg P."/>
            <person name="Vahala J."/>
            <person name="Wall K."/>
            <person name="Wessler S."/>
            <person name="Yang G."/>
            <person name="Yin T."/>
            <person name="Douglas C."/>
            <person name="Marra M."/>
            <person name="Sandberg G."/>
            <person name="Van de Peer Y."/>
            <person name="Rokhsar D."/>
        </authorList>
    </citation>
    <scope>NUCLEOTIDE SEQUENCE [LARGE SCALE GENOMIC DNA]</scope>
    <source>
        <strain evidence="2">cv. Nisqually</strain>
    </source>
</reference>
<dbReference type="EMBL" id="CM009300">
    <property type="protein sequence ID" value="RQO97431.1"/>
    <property type="molecule type" value="Genomic_DNA"/>
</dbReference>
<dbReference type="InParanoid" id="A0A3N7GIU9"/>
<accession>A0A3N7GIU9</accession>